<dbReference type="InterPro" id="IPR006091">
    <property type="entry name" value="Acyl-CoA_Oxase/DH_mid-dom"/>
</dbReference>
<dbReference type="InterPro" id="IPR036250">
    <property type="entry name" value="AcylCo_DH-like_C"/>
</dbReference>
<dbReference type="PANTHER" id="PTHR42707:SF2">
    <property type="entry name" value="ACD11 DEHYDROGENASE"/>
    <property type="match status" value="1"/>
</dbReference>
<evidence type="ECO:0000256" key="1">
    <source>
        <dbReference type="ARBA" id="ARBA00001974"/>
    </source>
</evidence>
<proteinExistence type="inferred from homology"/>
<dbReference type="InterPro" id="IPR041504">
    <property type="entry name" value="AidB_N"/>
</dbReference>
<name>A0A1Y2I0S6_9FUNG</name>
<dbReference type="Gene3D" id="6.10.250.600">
    <property type="match status" value="1"/>
</dbReference>
<dbReference type="Pfam" id="PF18158">
    <property type="entry name" value="AidB_N"/>
    <property type="match status" value="1"/>
</dbReference>
<keyword evidence="5" id="KW-0560">Oxidoreductase</keyword>
<organism evidence="9 10">
    <name type="scientific">Catenaria anguillulae PL171</name>
    <dbReference type="NCBI Taxonomy" id="765915"/>
    <lineage>
        <taxon>Eukaryota</taxon>
        <taxon>Fungi</taxon>
        <taxon>Fungi incertae sedis</taxon>
        <taxon>Blastocladiomycota</taxon>
        <taxon>Blastocladiomycetes</taxon>
        <taxon>Blastocladiales</taxon>
        <taxon>Catenariaceae</taxon>
        <taxon>Catenaria</taxon>
    </lineage>
</organism>
<evidence type="ECO:0000256" key="3">
    <source>
        <dbReference type="ARBA" id="ARBA00022630"/>
    </source>
</evidence>
<dbReference type="InterPro" id="IPR006089">
    <property type="entry name" value="Acyl-CoA_DH_CS"/>
</dbReference>
<evidence type="ECO:0000313" key="9">
    <source>
        <dbReference type="EMBL" id="ORZ40466.1"/>
    </source>
</evidence>
<dbReference type="Gene3D" id="2.40.110.20">
    <property type="match status" value="1"/>
</dbReference>
<dbReference type="SUPFAM" id="SSF56645">
    <property type="entry name" value="Acyl-CoA dehydrogenase NM domain-like"/>
    <property type="match status" value="1"/>
</dbReference>
<dbReference type="Pfam" id="PF00441">
    <property type="entry name" value="Acyl-CoA_dh_1"/>
    <property type="match status" value="1"/>
</dbReference>
<dbReference type="Gene3D" id="1.20.140.10">
    <property type="entry name" value="Butyryl-CoA Dehydrogenase, subunit A, domain 3"/>
    <property type="match status" value="1"/>
</dbReference>
<comment type="similarity">
    <text evidence="2 5">Belongs to the acyl-CoA dehydrogenase family.</text>
</comment>
<dbReference type="OrthoDB" id="10251155at2759"/>
<accession>A0A1Y2I0S6</accession>
<protein>
    <recommendedName>
        <fullName evidence="11">Acyl-CoA dehydrogenase/oxidase</fullName>
    </recommendedName>
</protein>
<keyword evidence="4 5" id="KW-0274">FAD</keyword>
<feature type="domain" description="Acyl-CoA dehydrogenase/oxidase C-terminal" evidence="6">
    <location>
        <begin position="328"/>
        <end position="492"/>
    </location>
</feature>
<evidence type="ECO:0000259" key="7">
    <source>
        <dbReference type="Pfam" id="PF02770"/>
    </source>
</evidence>
<reference evidence="9 10" key="1">
    <citation type="submission" date="2016-07" db="EMBL/GenBank/DDBJ databases">
        <title>Pervasive Adenine N6-methylation of Active Genes in Fungi.</title>
        <authorList>
            <consortium name="DOE Joint Genome Institute"/>
            <person name="Mondo S.J."/>
            <person name="Dannebaum R.O."/>
            <person name="Kuo R.C."/>
            <person name="Labutti K."/>
            <person name="Haridas S."/>
            <person name="Kuo A."/>
            <person name="Salamov A."/>
            <person name="Ahrendt S.R."/>
            <person name="Lipzen A."/>
            <person name="Sullivan W."/>
            <person name="Andreopoulos W.B."/>
            <person name="Clum A."/>
            <person name="Lindquist E."/>
            <person name="Daum C."/>
            <person name="Ramamoorthy G.K."/>
            <person name="Gryganskyi A."/>
            <person name="Culley D."/>
            <person name="Magnuson J.K."/>
            <person name="James T.Y."/>
            <person name="O'Malley M.A."/>
            <person name="Stajich J.E."/>
            <person name="Spatafora J.W."/>
            <person name="Visel A."/>
            <person name="Grigoriev I.V."/>
        </authorList>
    </citation>
    <scope>NUCLEOTIDE SEQUENCE [LARGE SCALE GENOMIC DNA]</scope>
    <source>
        <strain evidence="9 10">PL171</strain>
    </source>
</reference>
<evidence type="ECO:0000313" key="10">
    <source>
        <dbReference type="Proteomes" id="UP000193411"/>
    </source>
</evidence>
<keyword evidence="3 5" id="KW-0285">Flavoprotein</keyword>
<evidence type="ECO:0008006" key="11">
    <source>
        <dbReference type="Google" id="ProtNLM"/>
    </source>
</evidence>
<dbReference type="PROSITE" id="PS00073">
    <property type="entry name" value="ACYL_COA_DH_2"/>
    <property type="match status" value="1"/>
</dbReference>
<dbReference type="EMBL" id="MCFL01000003">
    <property type="protein sequence ID" value="ORZ40466.1"/>
    <property type="molecule type" value="Genomic_DNA"/>
</dbReference>
<dbReference type="PANTHER" id="PTHR42707">
    <property type="entry name" value="ACYL-COA DEHYDROGENASE"/>
    <property type="match status" value="1"/>
</dbReference>
<keyword evidence="10" id="KW-1185">Reference proteome</keyword>
<dbReference type="STRING" id="765915.A0A1Y2I0S6"/>
<comment type="caution">
    <text evidence="9">The sequence shown here is derived from an EMBL/GenBank/DDBJ whole genome shotgun (WGS) entry which is preliminary data.</text>
</comment>
<evidence type="ECO:0000256" key="2">
    <source>
        <dbReference type="ARBA" id="ARBA00009347"/>
    </source>
</evidence>
<sequence length="593" mass="65648">MTKHNPAARTFASLAEQAKSAFADRPPFKDFLQPAPTLANQYTSDRALAAALGALIPASTLAAWTNDLTRLGARVADGPDGDIFQWGNEAELNPPRLEQFDAWGQRVDRIHVNDAWRKLHGVSAEEGIVATAYEAAHDEDGQWMQRVLQMAKLYLFNPSSAIYSCPLAMTDGAATLIRDKLRLSSGSLPADLRAKLEVAYDRLTSRDPARMWTSGQWMTEWPGGSDVSRTETQAVPIDAAKGIYALRGFKWFSSATECNMTMALARVEDDARLSLFFIELRPDAENGCDKLNGIEIVRLKNKMGTKALPTAELRLNGCVGYMIGERSRGVPEIAKMINVTRIYNSVCAVSAMRRVLAIAEDYAEKRQVFGKLLKDQPLHMHTLHSLQSECLGSTLFAFYVATLQGRTEYPTTTPSAFDRLDTLGASHLLRILTPILKLYTGKRAVAAISEGLELIGGNGYIEDTGIPRLLRDAQVLAIWEGTTNVLSLDVVRVFQRNPECWKTLSEVMSWMASGETRLEVMVGELISYVMGLMGSGRLEVVETNARRLAFNIAHVMVAVLMRRADLDKGEWERWVDEHPLALNVVQTSVVAKL</sequence>
<dbReference type="SUPFAM" id="SSF47203">
    <property type="entry name" value="Acyl-CoA dehydrogenase C-terminal domain-like"/>
    <property type="match status" value="1"/>
</dbReference>
<evidence type="ECO:0000259" key="6">
    <source>
        <dbReference type="Pfam" id="PF00441"/>
    </source>
</evidence>
<feature type="domain" description="Adaptive response protein AidB N-terminal" evidence="8">
    <location>
        <begin position="39"/>
        <end position="185"/>
    </location>
</feature>
<comment type="cofactor">
    <cofactor evidence="1 5">
        <name>FAD</name>
        <dbReference type="ChEBI" id="CHEBI:57692"/>
    </cofactor>
</comment>
<evidence type="ECO:0000259" key="8">
    <source>
        <dbReference type="Pfam" id="PF18158"/>
    </source>
</evidence>
<dbReference type="InterPro" id="IPR009075">
    <property type="entry name" value="AcylCo_DH/oxidase_C"/>
</dbReference>
<dbReference type="InterPro" id="IPR052904">
    <property type="entry name" value="Acyl-CoA_dehydrogenase-like"/>
</dbReference>
<dbReference type="Pfam" id="PF02770">
    <property type="entry name" value="Acyl-CoA_dh_M"/>
    <property type="match status" value="1"/>
</dbReference>
<dbReference type="InterPro" id="IPR009100">
    <property type="entry name" value="AcylCoA_DH/oxidase_NM_dom_sf"/>
</dbReference>
<evidence type="ECO:0000256" key="4">
    <source>
        <dbReference type="ARBA" id="ARBA00022827"/>
    </source>
</evidence>
<dbReference type="AlphaFoldDB" id="A0A1Y2I0S6"/>
<dbReference type="Proteomes" id="UP000193411">
    <property type="component" value="Unassembled WGS sequence"/>
</dbReference>
<feature type="domain" description="Acyl-CoA oxidase/dehydrogenase middle" evidence="7">
    <location>
        <begin position="216"/>
        <end position="317"/>
    </location>
</feature>
<evidence type="ECO:0000256" key="5">
    <source>
        <dbReference type="RuleBase" id="RU362125"/>
    </source>
</evidence>
<gene>
    <name evidence="9" type="ORF">BCR44DRAFT_1386096</name>
</gene>
<dbReference type="GO" id="GO:0003995">
    <property type="term" value="F:acyl-CoA dehydrogenase activity"/>
    <property type="evidence" value="ECO:0007669"/>
    <property type="project" value="InterPro"/>
</dbReference>